<reference evidence="2" key="1">
    <citation type="submission" date="2023-06" db="EMBL/GenBank/DDBJ databases">
        <title>Genome-scale phylogeny and comparative genomics of the fungal order Sordariales.</title>
        <authorList>
            <consortium name="Lawrence Berkeley National Laboratory"/>
            <person name="Hensen N."/>
            <person name="Bonometti L."/>
            <person name="Westerberg I."/>
            <person name="Brannstrom I.O."/>
            <person name="Guillou S."/>
            <person name="Cros-Aarteil S."/>
            <person name="Calhoun S."/>
            <person name="Haridas S."/>
            <person name="Kuo A."/>
            <person name="Mondo S."/>
            <person name="Pangilinan J."/>
            <person name="Riley R."/>
            <person name="Labutti K."/>
            <person name="Andreopoulos B."/>
            <person name="Lipzen A."/>
            <person name="Chen C."/>
            <person name="Yanf M."/>
            <person name="Daum C."/>
            <person name="Ng V."/>
            <person name="Clum A."/>
            <person name="Steindorff A."/>
            <person name="Ohm R."/>
            <person name="Martin F."/>
            <person name="Silar P."/>
            <person name="Natvig D."/>
            <person name="Lalanne C."/>
            <person name="Gautier V."/>
            <person name="Ament-Velasquez S.L."/>
            <person name="Kruys A."/>
            <person name="Hutchinson M.I."/>
            <person name="Powell A.J."/>
            <person name="Barry K."/>
            <person name="Miller A.N."/>
            <person name="Grigoriev I.V."/>
            <person name="Debuchy R."/>
            <person name="Gladieux P."/>
            <person name="Thoren M.H."/>
            <person name="Johannesson H."/>
        </authorList>
    </citation>
    <scope>NUCLEOTIDE SEQUENCE</scope>
    <source>
        <strain evidence="2">CBS 540.89</strain>
    </source>
</reference>
<feature type="non-terminal residue" evidence="2">
    <location>
        <position position="591"/>
    </location>
</feature>
<comment type="caution">
    <text evidence="2">The sequence shown here is derived from an EMBL/GenBank/DDBJ whole genome shotgun (WGS) entry which is preliminary data.</text>
</comment>
<keyword evidence="3" id="KW-1185">Reference proteome</keyword>
<gene>
    <name evidence="2" type="ORF">B0T21DRAFT_428138</name>
</gene>
<organism evidence="2 3">
    <name type="scientific">Apiosordaria backusii</name>
    <dbReference type="NCBI Taxonomy" id="314023"/>
    <lineage>
        <taxon>Eukaryota</taxon>
        <taxon>Fungi</taxon>
        <taxon>Dikarya</taxon>
        <taxon>Ascomycota</taxon>
        <taxon>Pezizomycotina</taxon>
        <taxon>Sordariomycetes</taxon>
        <taxon>Sordariomycetidae</taxon>
        <taxon>Sordariales</taxon>
        <taxon>Lasiosphaeriaceae</taxon>
        <taxon>Apiosordaria</taxon>
    </lineage>
</organism>
<evidence type="ECO:0000256" key="1">
    <source>
        <dbReference type="SAM" id="MobiDB-lite"/>
    </source>
</evidence>
<evidence type="ECO:0000313" key="3">
    <source>
        <dbReference type="Proteomes" id="UP001172159"/>
    </source>
</evidence>
<dbReference type="AlphaFoldDB" id="A0AA40DM79"/>
<protein>
    <submittedName>
        <fullName evidence="2">Uncharacterized protein</fullName>
    </submittedName>
</protein>
<dbReference type="Proteomes" id="UP001172159">
    <property type="component" value="Unassembled WGS sequence"/>
</dbReference>
<sequence length="591" mass="67061">AVGRGCFVVKGLRLDQNNILQERGFEAATVEEEYSGYTGNEGVSATHLYRVTALVLVRRDLVPDFLNRPCYEENEQLRMAYFARLSLQKDCPPSLVEALSRLCDKAWEKKKEMPPWKQFPTSIDGPVMSDILKAFILHGRLASFEEAACYQHDLPLDFFVWAQKWWEDQNSDERFKSIQSGISKAISQYGSFMLRFTGIVKFAPRTAQTKSEAVNDWALAMIDSALRALAAKSPGRDMAKTVVFILKYVENKPSFLSDQLVEILHPSQQSATFFISILKEIHEEGQKGSLPATMWTRLYRTIAESFISLTDFAKAENGLTPLTGYDNRPVYMRGKDDKHGLDVDEMIEFLSHLIELGPGKDENETDLATAFLFKLIANGPRVPAMEFEPIWLPFLNGLLDVLQKTPDTRRHALYQELFSVILRSYITNYVGRPPAATGSLVRPSVRQCPNQWQDCVALNRFLKDTTQSVWRFPAAEPRRKHLIKQMQAVLMDAKTEIEREKTPFTLVVIKTFVKEGDKKAAWERRKATAVSEIKRFDQNQLQKMLGDGFEAIVSADVEKILRGPRSSSAVVVPPTATGQKRKAERQSVDFS</sequence>
<evidence type="ECO:0000313" key="2">
    <source>
        <dbReference type="EMBL" id="KAK0708874.1"/>
    </source>
</evidence>
<name>A0AA40DM79_9PEZI</name>
<proteinExistence type="predicted"/>
<accession>A0AA40DM79</accession>
<feature type="region of interest" description="Disordered" evidence="1">
    <location>
        <begin position="565"/>
        <end position="591"/>
    </location>
</feature>
<dbReference type="EMBL" id="JAUKTV010000018">
    <property type="protein sequence ID" value="KAK0708874.1"/>
    <property type="molecule type" value="Genomic_DNA"/>
</dbReference>